<evidence type="ECO:0000313" key="2">
    <source>
        <dbReference type="Proteomes" id="UP000192374"/>
    </source>
</evidence>
<accession>A0ABX3T339</accession>
<keyword evidence="2" id="KW-1185">Reference proteome</keyword>
<name>A0ABX3T339_9MYCO</name>
<sequence length="67" mass="8036">MLLCIVVGRRIWPVSQEIRMWVIELNFAGHRFTREVSDQRSQPWRSVRFGRSHLHWRASQLRHSPAA</sequence>
<evidence type="ECO:0000313" key="1">
    <source>
        <dbReference type="EMBL" id="ORB12533.1"/>
    </source>
</evidence>
<gene>
    <name evidence="1" type="ORF">BST37_16055</name>
</gene>
<protein>
    <submittedName>
        <fullName evidence="1">Uncharacterized protein</fullName>
    </submittedName>
</protein>
<dbReference type="EMBL" id="MVIC01000033">
    <property type="protein sequence ID" value="ORB12533.1"/>
    <property type="molecule type" value="Genomic_DNA"/>
</dbReference>
<dbReference type="Proteomes" id="UP000192374">
    <property type="component" value="Unassembled WGS sequence"/>
</dbReference>
<reference evidence="1 2" key="1">
    <citation type="submission" date="2017-02" db="EMBL/GenBank/DDBJ databases">
        <title>The new phylogeny of genus Mycobacterium.</title>
        <authorList>
            <person name="Tortoli E."/>
            <person name="Trovato A."/>
            <person name="Cirillo D.M."/>
        </authorList>
    </citation>
    <scope>NUCLEOTIDE SEQUENCE [LARGE SCALE GENOMIC DNA]</scope>
    <source>
        <strain evidence="1 2">DSM 45145</strain>
    </source>
</reference>
<organism evidence="1 2">
    <name type="scientific">Mycobacterium noviomagense</name>
    <dbReference type="NCBI Taxonomy" id="459858"/>
    <lineage>
        <taxon>Bacteria</taxon>
        <taxon>Bacillati</taxon>
        <taxon>Actinomycetota</taxon>
        <taxon>Actinomycetes</taxon>
        <taxon>Mycobacteriales</taxon>
        <taxon>Mycobacteriaceae</taxon>
        <taxon>Mycobacterium</taxon>
    </lineage>
</organism>
<comment type="caution">
    <text evidence="1">The sequence shown here is derived from an EMBL/GenBank/DDBJ whole genome shotgun (WGS) entry which is preliminary data.</text>
</comment>
<proteinExistence type="predicted"/>